<protein>
    <submittedName>
        <fullName evidence="2">Uncharacterized protein</fullName>
    </submittedName>
</protein>
<keyword evidence="1" id="KW-1133">Transmembrane helix</keyword>
<keyword evidence="1" id="KW-0812">Transmembrane</keyword>
<dbReference type="RefSeq" id="WP_088855500.1">
    <property type="nucleotide sequence ID" value="NZ_CP015103.1"/>
</dbReference>
<proteinExistence type="predicted"/>
<reference evidence="2 3" key="1">
    <citation type="submission" date="2016-04" db="EMBL/GenBank/DDBJ databases">
        <title>Complete genome sequence of Thermococcus siculi type strain RG-20.</title>
        <authorList>
            <person name="Oger P.M."/>
        </authorList>
    </citation>
    <scope>NUCLEOTIDE SEQUENCE [LARGE SCALE GENOMIC DNA]</scope>
    <source>
        <strain evidence="2 3">RG-20</strain>
    </source>
</reference>
<accession>A0A2Z2MWJ2</accession>
<dbReference type="OrthoDB" id="95481at2157"/>
<name>A0A2Z2MWJ2_9EURY</name>
<dbReference type="GeneID" id="33317185"/>
<feature type="transmembrane region" description="Helical" evidence="1">
    <location>
        <begin position="12"/>
        <end position="29"/>
    </location>
</feature>
<dbReference type="Proteomes" id="UP000250125">
    <property type="component" value="Chromosome"/>
</dbReference>
<dbReference type="AlphaFoldDB" id="A0A2Z2MWJ2"/>
<evidence type="ECO:0000313" key="2">
    <source>
        <dbReference type="EMBL" id="ASJ08260.1"/>
    </source>
</evidence>
<gene>
    <name evidence="2" type="ORF">A3L11_03065</name>
</gene>
<sequence>MKLSYETSSALKILLFVLVVAGITLYFLLSPIITYKPVPFGVAAPKGQILLLENITLGNHSWENAVDLQKSLILMGSENYGNSVFLQLQTQGWCFDVVYWNGSSYFIGERCSRETAISRYLFIVTSSFYWYPESGYHLIFYKPNGKPEKYELVNFTVTYGEKSDWGAFKVAYPKD</sequence>
<evidence type="ECO:0000313" key="3">
    <source>
        <dbReference type="Proteomes" id="UP000250125"/>
    </source>
</evidence>
<keyword evidence="1" id="KW-0472">Membrane</keyword>
<dbReference type="EMBL" id="CP015103">
    <property type="protein sequence ID" value="ASJ08260.1"/>
    <property type="molecule type" value="Genomic_DNA"/>
</dbReference>
<organism evidence="2 3">
    <name type="scientific">Thermococcus siculi</name>
    <dbReference type="NCBI Taxonomy" id="72803"/>
    <lineage>
        <taxon>Archaea</taxon>
        <taxon>Methanobacteriati</taxon>
        <taxon>Methanobacteriota</taxon>
        <taxon>Thermococci</taxon>
        <taxon>Thermococcales</taxon>
        <taxon>Thermococcaceae</taxon>
        <taxon>Thermococcus</taxon>
    </lineage>
</organism>
<evidence type="ECO:0000256" key="1">
    <source>
        <dbReference type="SAM" id="Phobius"/>
    </source>
</evidence>
<keyword evidence="3" id="KW-1185">Reference proteome</keyword>
<dbReference type="KEGG" id="tsl:A3L11_03065"/>